<dbReference type="AlphaFoldDB" id="A0AAN6TTL5"/>
<name>A0AAN6TTL5_9PEZI</name>
<proteinExistence type="predicted"/>
<evidence type="ECO:0000313" key="2">
    <source>
        <dbReference type="Proteomes" id="UP001302602"/>
    </source>
</evidence>
<sequence length="84" mass="9126">MMTKDRVLDSDLALLVICAARANHAHQASPSSSRPRTLVQLARPNHGPGWDRALAYLAPLFGRVGPCGGAFVPILWYNGACWQL</sequence>
<keyword evidence="2" id="KW-1185">Reference proteome</keyword>
<reference evidence="1" key="1">
    <citation type="journal article" date="2023" name="Mol. Phylogenet. Evol.">
        <title>Genome-scale phylogeny and comparative genomics of the fungal order Sordariales.</title>
        <authorList>
            <person name="Hensen N."/>
            <person name="Bonometti L."/>
            <person name="Westerberg I."/>
            <person name="Brannstrom I.O."/>
            <person name="Guillou S."/>
            <person name="Cros-Aarteil S."/>
            <person name="Calhoun S."/>
            <person name="Haridas S."/>
            <person name="Kuo A."/>
            <person name="Mondo S."/>
            <person name="Pangilinan J."/>
            <person name="Riley R."/>
            <person name="LaButti K."/>
            <person name="Andreopoulos B."/>
            <person name="Lipzen A."/>
            <person name="Chen C."/>
            <person name="Yan M."/>
            <person name="Daum C."/>
            <person name="Ng V."/>
            <person name="Clum A."/>
            <person name="Steindorff A."/>
            <person name="Ohm R.A."/>
            <person name="Martin F."/>
            <person name="Silar P."/>
            <person name="Natvig D.O."/>
            <person name="Lalanne C."/>
            <person name="Gautier V."/>
            <person name="Ament-Velasquez S.L."/>
            <person name="Kruys A."/>
            <person name="Hutchinson M.I."/>
            <person name="Powell A.J."/>
            <person name="Barry K."/>
            <person name="Miller A.N."/>
            <person name="Grigoriev I.V."/>
            <person name="Debuchy R."/>
            <person name="Gladieux P."/>
            <person name="Hiltunen Thoren M."/>
            <person name="Johannesson H."/>
        </authorList>
    </citation>
    <scope>NUCLEOTIDE SEQUENCE</scope>
    <source>
        <strain evidence="1">CBS 731.68</strain>
    </source>
</reference>
<evidence type="ECO:0000313" key="1">
    <source>
        <dbReference type="EMBL" id="KAK4120512.1"/>
    </source>
</evidence>
<reference evidence="1" key="2">
    <citation type="submission" date="2023-05" db="EMBL/GenBank/DDBJ databases">
        <authorList>
            <consortium name="Lawrence Berkeley National Laboratory"/>
            <person name="Steindorff A."/>
            <person name="Hensen N."/>
            <person name="Bonometti L."/>
            <person name="Westerberg I."/>
            <person name="Brannstrom I.O."/>
            <person name="Guillou S."/>
            <person name="Cros-Aarteil S."/>
            <person name="Calhoun S."/>
            <person name="Haridas S."/>
            <person name="Kuo A."/>
            <person name="Mondo S."/>
            <person name="Pangilinan J."/>
            <person name="Riley R."/>
            <person name="Labutti K."/>
            <person name="Andreopoulos B."/>
            <person name="Lipzen A."/>
            <person name="Chen C."/>
            <person name="Yanf M."/>
            <person name="Daum C."/>
            <person name="Ng V."/>
            <person name="Clum A."/>
            <person name="Ohm R."/>
            <person name="Martin F."/>
            <person name="Silar P."/>
            <person name="Natvig D."/>
            <person name="Lalanne C."/>
            <person name="Gautier V."/>
            <person name="Ament-Velasquez S.L."/>
            <person name="Kruys A."/>
            <person name="Hutchinson M.I."/>
            <person name="Powell A.J."/>
            <person name="Barry K."/>
            <person name="Miller A.N."/>
            <person name="Grigoriev I.V."/>
            <person name="Debuchy R."/>
            <person name="Gladieux P."/>
            <person name="Thoren M.H."/>
            <person name="Johannesson H."/>
        </authorList>
    </citation>
    <scope>NUCLEOTIDE SEQUENCE</scope>
    <source>
        <strain evidence="1">CBS 731.68</strain>
    </source>
</reference>
<organism evidence="1 2">
    <name type="scientific">Parathielavia appendiculata</name>
    <dbReference type="NCBI Taxonomy" id="2587402"/>
    <lineage>
        <taxon>Eukaryota</taxon>
        <taxon>Fungi</taxon>
        <taxon>Dikarya</taxon>
        <taxon>Ascomycota</taxon>
        <taxon>Pezizomycotina</taxon>
        <taxon>Sordariomycetes</taxon>
        <taxon>Sordariomycetidae</taxon>
        <taxon>Sordariales</taxon>
        <taxon>Chaetomiaceae</taxon>
        <taxon>Parathielavia</taxon>
    </lineage>
</organism>
<gene>
    <name evidence="1" type="ORF">N657DRAFT_156238</name>
</gene>
<dbReference type="GeneID" id="87822757"/>
<protein>
    <submittedName>
        <fullName evidence="1">Uncharacterized protein</fullName>
    </submittedName>
</protein>
<dbReference type="EMBL" id="MU853238">
    <property type="protein sequence ID" value="KAK4120512.1"/>
    <property type="molecule type" value="Genomic_DNA"/>
</dbReference>
<comment type="caution">
    <text evidence="1">The sequence shown here is derived from an EMBL/GenBank/DDBJ whole genome shotgun (WGS) entry which is preliminary data.</text>
</comment>
<dbReference type="RefSeq" id="XP_062644283.1">
    <property type="nucleotide sequence ID" value="XM_062785991.1"/>
</dbReference>
<dbReference type="Proteomes" id="UP001302602">
    <property type="component" value="Unassembled WGS sequence"/>
</dbReference>
<accession>A0AAN6TTL5</accession>